<reference evidence="2" key="1">
    <citation type="submission" date="2020-12" db="UniProtKB">
        <authorList>
            <consortium name="WormBaseParasite"/>
        </authorList>
    </citation>
    <scope>IDENTIFICATION</scope>
    <source>
        <strain evidence="2">MHco3</strain>
    </source>
</reference>
<dbReference type="AlphaFoldDB" id="A0A7I4YHW1"/>
<proteinExistence type="predicted"/>
<name>A0A7I4YHW1_HAECO</name>
<dbReference type="OrthoDB" id="5904616at2759"/>
<dbReference type="Proteomes" id="UP000025227">
    <property type="component" value="Unplaced"/>
</dbReference>
<organism evidence="1 2">
    <name type="scientific">Haemonchus contortus</name>
    <name type="common">Barber pole worm</name>
    <dbReference type="NCBI Taxonomy" id="6289"/>
    <lineage>
        <taxon>Eukaryota</taxon>
        <taxon>Metazoa</taxon>
        <taxon>Ecdysozoa</taxon>
        <taxon>Nematoda</taxon>
        <taxon>Chromadorea</taxon>
        <taxon>Rhabditida</taxon>
        <taxon>Rhabditina</taxon>
        <taxon>Rhabditomorpha</taxon>
        <taxon>Strongyloidea</taxon>
        <taxon>Trichostrongylidae</taxon>
        <taxon>Haemonchus</taxon>
    </lineage>
</organism>
<sequence length="167" mass="19713">MLAHSQCQPSQRRGRDVVVYMLPNDHELCYEFHYKNRLSDRFTDVYICCECRRLKAPDPAHPPRPHFCEPRSTPRATARRIVLERCNEIRRTSADLHRPPTTKMNVMLARLMNRALFLRCMSIHVPGTLSGKLHLAERNHLFSRTDIWYNHWLCTAYRRAVIELTTA</sequence>
<evidence type="ECO:0000313" key="2">
    <source>
        <dbReference type="WBParaSite" id="HCON_00095910-00001"/>
    </source>
</evidence>
<evidence type="ECO:0000313" key="1">
    <source>
        <dbReference type="Proteomes" id="UP000025227"/>
    </source>
</evidence>
<dbReference type="WBParaSite" id="HCON_00095910-00001">
    <property type="protein sequence ID" value="HCON_00095910-00001"/>
    <property type="gene ID" value="HCON_00095910"/>
</dbReference>
<keyword evidence="1" id="KW-1185">Reference proteome</keyword>
<accession>A0A7I4YHW1</accession>
<protein>
    <submittedName>
        <fullName evidence="2">Uncharacterized protein</fullName>
    </submittedName>
</protein>